<dbReference type="SMART" id="SM00471">
    <property type="entry name" value="HDc"/>
    <property type="match status" value="1"/>
</dbReference>
<dbReference type="CDD" id="cd00077">
    <property type="entry name" value="HDc"/>
    <property type="match status" value="1"/>
</dbReference>
<keyword evidence="3" id="KW-1185">Reference proteome</keyword>
<dbReference type="RefSeq" id="WP_119978679.1">
    <property type="nucleotide sequence ID" value="NZ_BPFB01000011.1"/>
</dbReference>
<name>A0ABQ4PC68_9GAMM</name>
<organism evidence="2 3">
    <name type="scientific">Shewanella algidipiscicola</name>
    <dbReference type="NCBI Taxonomy" id="614070"/>
    <lineage>
        <taxon>Bacteria</taxon>
        <taxon>Pseudomonadati</taxon>
        <taxon>Pseudomonadota</taxon>
        <taxon>Gammaproteobacteria</taxon>
        <taxon>Alteromonadales</taxon>
        <taxon>Shewanellaceae</taxon>
        <taxon>Shewanella</taxon>
    </lineage>
</organism>
<dbReference type="SUPFAM" id="SSF109604">
    <property type="entry name" value="HD-domain/PDEase-like"/>
    <property type="match status" value="1"/>
</dbReference>
<dbReference type="EMBL" id="BPFB01000011">
    <property type="protein sequence ID" value="GIU45002.1"/>
    <property type="molecule type" value="Genomic_DNA"/>
</dbReference>
<evidence type="ECO:0000313" key="3">
    <source>
        <dbReference type="Proteomes" id="UP000761574"/>
    </source>
</evidence>
<comment type="caution">
    <text evidence="2">The sequence shown here is derived from an EMBL/GenBank/DDBJ whole genome shotgun (WGS) entry which is preliminary data.</text>
</comment>
<feature type="domain" description="HD/PDEase" evidence="1">
    <location>
        <begin position="19"/>
        <end position="136"/>
    </location>
</feature>
<dbReference type="PANTHER" id="PTHR33594:SF1">
    <property type="entry name" value="HD_PDEASE DOMAIN-CONTAINING PROTEIN"/>
    <property type="match status" value="1"/>
</dbReference>
<evidence type="ECO:0000313" key="2">
    <source>
        <dbReference type="EMBL" id="GIU45002.1"/>
    </source>
</evidence>
<dbReference type="Pfam" id="PF01966">
    <property type="entry name" value="HD"/>
    <property type="match status" value="1"/>
</dbReference>
<reference evidence="2 3" key="1">
    <citation type="submission" date="2021-05" db="EMBL/GenBank/DDBJ databases">
        <title>Molecular characterization for Shewanella algae harboring chromosomal blaOXA-55-like strains isolated from clinical and environment sample.</title>
        <authorList>
            <person name="Ohama Y."/>
            <person name="Aoki K."/>
            <person name="Harada S."/>
            <person name="Moriya K."/>
            <person name="Ishii Y."/>
            <person name="Tateda K."/>
        </authorList>
    </citation>
    <scope>NUCLEOTIDE SEQUENCE [LARGE SCALE GENOMIC DNA]</scope>
    <source>
        <strain evidence="2 3">LMG 23746</strain>
    </source>
</reference>
<proteinExistence type="predicted"/>
<dbReference type="PANTHER" id="PTHR33594">
    <property type="entry name" value="SUPERFAMILY HYDROLASE, PUTATIVE (AFU_ORTHOLOGUE AFUA_1G03035)-RELATED"/>
    <property type="match status" value="1"/>
</dbReference>
<accession>A0ABQ4PC68</accession>
<dbReference type="InterPro" id="IPR006674">
    <property type="entry name" value="HD_domain"/>
</dbReference>
<gene>
    <name evidence="2" type="primary">yedJ</name>
    <name evidence="2" type="ORF">TUM4630_12040</name>
</gene>
<dbReference type="Gene3D" id="1.10.3210.50">
    <property type="match status" value="1"/>
</dbReference>
<evidence type="ECO:0000259" key="1">
    <source>
        <dbReference type="SMART" id="SM00471"/>
    </source>
</evidence>
<protein>
    <submittedName>
        <fullName evidence="2">Phosphohydrolase</fullName>
    </submittedName>
</protein>
<dbReference type="InterPro" id="IPR003607">
    <property type="entry name" value="HD/PDEase_dom"/>
</dbReference>
<dbReference type="Proteomes" id="UP000761574">
    <property type="component" value="Unassembled WGS sequence"/>
</dbReference>
<sequence>MREFEQQFSQFIQLQHASDAAHDLQHVLRVVKSAKQLCRDEAAIADVVVPAAWLHDCVSLAKDHPQRDQASRLAADKAIEFLAQISYPPRHFSAIHHAIVAHSFSAKVTPHTIEAQIVQDADRLDALGAIGIVRCIQVGNSLQRTLYSLDDPFCQQRLPDDTQFTLDHCYQKLLGLSDTMCTAGGRLEAHKRSEVMRAFLQQLAGEIEPQL</sequence>